<protein>
    <submittedName>
        <fullName evidence="3">Heterokaryon incompatibility protein-domain-containing protein</fullName>
    </submittedName>
</protein>
<organism evidence="3 4">
    <name type="scientific">Triangularia setosa</name>
    <dbReference type="NCBI Taxonomy" id="2587417"/>
    <lineage>
        <taxon>Eukaryota</taxon>
        <taxon>Fungi</taxon>
        <taxon>Dikarya</taxon>
        <taxon>Ascomycota</taxon>
        <taxon>Pezizomycotina</taxon>
        <taxon>Sordariomycetes</taxon>
        <taxon>Sordariomycetidae</taxon>
        <taxon>Sordariales</taxon>
        <taxon>Podosporaceae</taxon>
        <taxon>Triangularia</taxon>
    </lineage>
</organism>
<reference evidence="3" key="2">
    <citation type="submission" date="2023-05" db="EMBL/GenBank/DDBJ databases">
        <authorList>
            <consortium name="Lawrence Berkeley National Laboratory"/>
            <person name="Steindorff A."/>
            <person name="Hensen N."/>
            <person name="Bonometti L."/>
            <person name="Westerberg I."/>
            <person name="Brannstrom I.O."/>
            <person name="Guillou S."/>
            <person name="Cros-Aarteil S."/>
            <person name="Calhoun S."/>
            <person name="Haridas S."/>
            <person name="Kuo A."/>
            <person name="Mondo S."/>
            <person name="Pangilinan J."/>
            <person name="Riley R."/>
            <person name="Labutti K."/>
            <person name="Andreopoulos B."/>
            <person name="Lipzen A."/>
            <person name="Chen C."/>
            <person name="Yanf M."/>
            <person name="Daum C."/>
            <person name="Ng V."/>
            <person name="Clum A."/>
            <person name="Ohm R."/>
            <person name="Martin F."/>
            <person name="Silar P."/>
            <person name="Natvig D."/>
            <person name="Lalanne C."/>
            <person name="Gautier V."/>
            <person name="Ament-Velasquez S.L."/>
            <person name="Kruys A."/>
            <person name="Hutchinson M.I."/>
            <person name="Powell A.J."/>
            <person name="Barry K."/>
            <person name="Miller A.N."/>
            <person name="Grigoriev I.V."/>
            <person name="Debuchy R."/>
            <person name="Gladieux P."/>
            <person name="Thoren M.H."/>
            <person name="Johannesson H."/>
        </authorList>
    </citation>
    <scope>NUCLEOTIDE SEQUENCE</scope>
    <source>
        <strain evidence="3">CBS 892.96</strain>
    </source>
</reference>
<feature type="compositionally biased region" description="Polar residues" evidence="1">
    <location>
        <begin position="49"/>
        <end position="70"/>
    </location>
</feature>
<dbReference type="InterPro" id="IPR010730">
    <property type="entry name" value="HET"/>
</dbReference>
<accession>A0AAN6VZ70</accession>
<dbReference type="PANTHER" id="PTHR24148:SF78">
    <property type="entry name" value="HETEROKARYON INCOMPATIBILITY DOMAIN-CONTAINING PROTEIN"/>
    <property type="match status" value="1"/>
</dbReference>
<dbReference type="Pfam" id="PF06985">
    <property type="entry name" value="HET"/>
    <property type="match status" value="1"/>
</dbReference>
<evidence type="ECO:0000313" key="4">
    <source>
        <dbReference type="Proteomes" id="UP001302321"/>
    </source>
</evidence>
<proteinExistence type="predicted"/>
<evidence type="ECO:0000259" key="2">
    <source>
        <dbReference type="Pfam" id="PF06985"/>
    </source>
</evidence>
<dbReference type="EMBL" id="MU866460">
    <property type="protein sequence ID" value="KAK4172136.1"/>
    <property type="molecule type" value="Genomic_DNA"/>
</dbReference>
<keyword evidence="4" id="KW-1185">Reference proteome</keyword>
<sequence>MESYNSHCNDGSDEYSGTDDSVTDDSSIDGSIINDLRIKKSSTDKSEISNHGINNPGTNNPDTDESGIQNIRTDGSIYTPIDLDRPAFRLLRILKGCDPLIPCELFQAWMMQPISYVWGSPERERRVSINGILYQALSYLQSEDEDRVVWVDAICINQRNDVERGHQVRHMSDVYKEASRVIYWLGPPTYSTNCCLRGLQLLQEETMQIGTRTWMREQWMAVWKSLEASSRWHPGLEREGLRDLLGRSWFRRVWILQEVANSQAAVVCCGKYSISTRLFTLAPFLMGVNTGPHCQGILDMMPGPFRGSSWFNESRDLYTLLEKFGGSETTEDRDLVYAVLGLSSDAIHVIRPDYQKTEAEVVDTVMTFLFQGLCSRNSNPGTFPSSLRELCQRLKILNEKALETAASDEVNGDAAIAFHLRRRPLLAISWVTVHTAAQNKRKGSQITKVILDNHEMTSREFLHGSKLMEGSAKNDSLPFEGYSPPTSH</sequence>
<dbReference type="InterPro" id="IPR052895">
    <property type="entry name" value="HetReg/Transcr_Mod"/>
</dbReference>
<name>A0AAN6VZ70_9PEZI</name>
<feature type="region of interest" description="Disordered" evidence="1">
    <location>
        <begin position="1"/>
        <end position="29"/>
    </location>
</feature>
<gene>
    <name evidence="3" type="ORF">QBC36DRAFT_363656</name>
</gene>
<evidence type="ECO:0000313" key="3">
    <source>
        <dbReference type="EMBL" id="KAK4172136.1"/>
    </source>
</evidence>
<feature type="compositionally biased region" description="Acidic residues" evidence="1">
    <location>
        <begin position="11"/>
        <end position="27"/>
    </location>
</feature>
<comment type="caution">
    <text evidence="3">The sequence shown here is derived from an EMBL/GenBank/DDBJ whole genome shotgun (WGS) entry which is preliminary data.</text>
</comment>
<dbReference type="Proteomes" id="UP001302321">
    <property type="component" value="Unassembled WGS sequence"/>
</dbReference>
<dbReference type="AlphaFoldDB" id="A0AAN6VZ70"/>
<reference evidence="3" key="1">
    <citation type="journal article" date="2023" name="Mol. Phylogenet. Evol.">
        <title>Genome-scale phylogeny and comparative genomics of the fungal order Sordariales.</title>
        <authorList>
            <person name="Hensen N."/>
            <person name="Bonometti L."/>
            <person name="Westerberg I."/>
            <person name="Brannstrom I.O."/>
            <person name="Guillou S."/>
            <person name="Cros-Aarteil S."/>
            <person name="Calhoun S."/>
            <person name="Haridas S."/>
            <person name="Kuo A."/>
            <person name="Mondo S."/>
            <person name="Pangilinan J."/>
            <person name="Riley R."/>
            <person name="LaButti K."/>
            <person name="Andreopoulos B."/>
            <person name="Lipzen A."/>
            <person name="Chen C."/>
            <person name="Yan M."/>
            <person name="Daum C."/>
            <person name="Ng V."/>
            <person name="Clum A."/>
            <person name="Steindorff A."/>
            <person name="Ohm R.A."/>
            <person name="Martin F."/>
            <person name="Silar P."/>
            <person name="Natvig D.O."/>
            <person name="Lalanne C."/>
            <person name="Gautier V."/>
            <person name="Ament-Velasquez S.L."/>
            <person name="Kruys A."/>
            <person name="Hutchinson M.I."/>
            <person name="Powell A.J."/>
            <person name="Barry K."/>
            <person name="Miller A.N."/>
            <person name="Grigoriev I.V."/>
            <person name="Debuchy R."/>
            <person name="Gladieux P."/>
            <person name="Hiltunen Thoren M."/>
            <person name="Johannesson H."/>
        </authorList>
    </citation>
    <scope>NUCLEOTIDE SEQUENCE</scope>
    <source>
        <strain evidence="3">CBS 892.96</strain>
    </source>
</reference>
<evidence type="ECO:0000256" key="1">
    <source>
        <dbReference type="SAM" id="MobiDB-lite"/>
    </source>
</evidence>
<feature type="region of interest" description="Disordered" evidence="1">
    <location>
        <begin position="43"/>
        <end position="70"/>
    </location>
</feature>
<feature type="domain" description="Heterokaryon incompatibility" evidence="2">
    <location>
        <begin position="114"/>
        <end position="258"/>
    </location>
</feature>
<dbReference type="PANTHER" id="PTHR24148">
    <property type="entry name" value="ANKYRIN REPEAT DOMAIN-CONTAINING PROTEIN 39 HOMOLOG-RELATED"/>
    <property type="match status" value="1"/>
</dbReference>